<dbReference type="EMBL" id="QURB01000006">
    <property type="protein sequence ID" value="RFC53962.1"/>
    <property type="molecule type" value="Genomic_DNA"/>
</dbReference>
<evidence type="ECO:0000256" key="12">
    <source>
        <dbReference type="HAMAP-Rule" id="MF_00102"/>
    </source>
</evidence>
<sequence length="241" mass="26928">MKIVLVGYGKMGKEIEKILVSRGHEVIGKATKDNPLSSEMVKNVDAAIDFSTPDSVLDNINFLITHKIPSIIGTTGWNESYDEVKHRIDTEDGAMVHASNFSVGVNLFFKLNEQLAKLMEPYKEYTPEMTEIHHTEKLDAPSGTAISLATDLLQNHTQFNDWYCPQNDKKSKSGNKLKIEAVREHDVKGTHTISYQSKIDTISITHEAHNREGFALGAVISAEWIQNKKGIFTMKDVLALS</sequence>
<feature type="binding site" evidence="12">
    <location>
        <begin position="143"/>
        <end position="144"/>
    </location>
    <ligand>
        <name>(S)-2,3,4,5-tetrahydrodipicolinate</name>
        <dbReference type="ChEBI" id="CHEBI:16845"/>
    </ligand>
</feature>
<dbReference type="PANTHER" id="PTHR20836:SF0">
    <property type="entry name" value="4-HYDROXY-TETRAHYDRODIPICOLINATE REDUCTASE 1, CHLOROPLASTIC-RELATED"/>
    <property type="match status" value="1"/>
</dbReference>
<evidence type="ECO:0000259" key="13">
    <source>
        <dbReference type="Pfam" id="PF01113"/>
    </source>
</evidence>
<keyword evidence="12" id="KW-0963">Cytoplasm</keyword>
<evidence type="ECO:0000256" key="9">
    <source>
        <dbReference type="ARBA" id="ARBA00038983"/>
    </source>
</evidence>
<dbReference type="Gene3D" id="3.40.50.720">
    <property type="entry name" value="NAD(P)-binding Rossmann-like Domain"/>
    <property type="match status" value="1"/>
</dbReference>
<comment type="catalytic activity">
    <reaction evidence="11 12">
        <text>(S)-2,3,4,5-tetrahydrodipicolinate + NAD(+) + H2O = (2S,4S)-4-hydroxy-2,3,4,5-tetrahydrodipicolinate + NADH + H(+)</text>
        <dbReference type="Rhea" id="RHEA:35323"/>
        <dbReference type="ChEBI" id="CHEBI:15377"/>
        <dbReference type="ChEBI" id="CHEBI:15378"/>
        <dbReference type="ChEBI" id="CHEBI:16845"/>
        <dbReference type="ChEBI" id="CHEBI:57540"/>
        <dbReference type="ChEBI" id="CHEBI:57945"/>
        <dbReference type="ChEBI" id="CHEBI:67139"/>
        <dbReference type="EC" id="1.17.1.8"/>
    </reaction>
</comment>
<keyword evidence="16" id="KW-1185">Reference proteome</keyword>
<dbReference type="InterPro" id="IPR036291">
    <property type="entry name" value="NAD(P)-bd_dom_sf"/>
</dbReference>
<keyword evidence="5 12" id="KW-0560">Oxidoreductase</keyword>
<evidence type="ECO:0000313" key="15">
    <source>
        <dbReference type="EMBL" id="RFC53962.1"/>
    </source>
</evidence>
<dbReference type="InterPro" id="IPR022663">
    <property type="entry name" value="DapB_C"/>
</dbReference>
<keyword evidence="3 12" id="KW-0521">NADP</keyword>
<evidence type="ECO:0000256" key="3">
    <source>
        <dbReference type="ARBA" id="ARBA00022857"/>
    </source>
</evidence>
<comment type="similarity">
    <text evidence="1 12">Belongs to the DapB family.</text>
</comment>
<dbReference type="EC" id="1.17.1.8" evidence="9 12"/>
<accession>A0A3E1EWR1</accession>
<keyword evidence="4 12" id="KW-0220">Diaminopimelate biosynthesis</keyword>
<dbReference type="GO" id="GO:0009089">
    <property type="term" value="P:lysine biosynthetic process via diaminopimelate"/>
    <property type="evidence" value="ECO:0007669"/>
    <property type="project" value="UniProtKB-UniRule"/>
</dbReference>
<evidence type="ECO:0000256" key="7">
    <source>
        <dbReference type="ARBA" id="ARBA00023154"/>
    </source>
</evidence>
<feature type="binding site" evidence="12">
    <location>
        <position position="134"/>
    </location>
    <ligand>
        <name>(S)-2,3,4,5-tetrahydrodipicolinate</name>
        <dbReference type="ChEBI" id="CHEBI:16845"/>
    </ligand>
</feature>
<evidence type="ECO:0000259" key="14">
    <source>
        <dbReference type="Pfam" id="PF05173"/>
    </source>
</evidence>
<comment type="caution">
    <text evidence="15">The sequence shown here is derived from an EMBL/GenBank/DDBJ whole genome shotgun (WGS) entry which is preliminary data.</text>
</comment>
<dbReference type="AlphaFoldDB" id="A0A3E1EWR1"/>
<dbReference type="GO" id="GO:0005829">
    <property type="term" value="C:cytosol"/>
    <property type="evidence" value="ECO:0007669"/>
    <property type="project" value="TreeGrafter"/>
</dbReference>
<dbReference type="Pfam" id="PF05173">
    <property type="entry name" value="DapB_C"/>
    <property type="match status" value="1"/>
</dbReference>
<dbReference type="SUPFAM" id="SSF51735">
    <property type="entry name" value="NAD(P)-binding Rossmann-fold domains"/>
    <property type="match status" value="1"/>
</dbReference>
<dbReference type="OrthoDB" id="9790352at2"/>
<evidence type="ECO:0000256" key="1">
    <source>
        <dbReference type="ARBA" id="ARBA00006642"/>
    </source>
</evidence>
<dbReference type="CDD" id="cd02274">
    <property type="entry name" value="DHDPR_N"/>
    <property type="match status" value="1"/>
</dbReference>
<dbReference type="InterPro" id="IPR000846">
    <property type="entry name" value="DapB_N"/>
</dbReference>
<dbReference type="SUPFAM" id="SSF55347">
    <property type="entry name" value="Glyceraldehyde-3-phosphate dehydrogenase-like, C-terminal domain"/>
    <property type="match status" value="1"/>
</dbReference>
<comment type="subcellular location">
    <subcellularLocation>
        <location evidence="12">Cytoplasm</location>
    </subcellularLocation>
</comment>
<evidence type="ECO:0000256" key="6">
    <source>
        <dbReference type="ARBA" id="ARBA00023027"/>
    </source>
</evidence>
<comment type="caution">
    <text evidence="12">Lacks conserved residue(s) required for the propagation of feature annotation.</text>
</comment>
<comment type="catalytic activity">
    <reaction evidence="10 12">
        <text>(S)-2,3,4,5-tetrahydrodipicolinate + NADP(+) + H2O = (2S,4S)-4-hydroxy-2,3,4,5-tetrahydrodipicolinate + NADPH + H(+)</text>
        <dbReference type="Rhea" id="RHEA:35331"/>
        <dbReference type="ChEBI" id="CHEBI:15377"/>
        <dbReference type="ChEBI" id="CHEBI:15378"/>
        <dbReference type="ChEBI" id="CHEBI:16845"/>
        <dbReference type="ChEBI" id="CHEBI:57783"/>
        <dbReference type="ChEBI" id="CHEBI:58349"/>
        <dbReference type="ChEBI" id="CHEBI:67139"/>
        <dbReference type="EC" id="1.17.1.8"/>
    </reaction>
</comment>
<dbReference type="InterPro" id="IPR023940">
    <property type="entry name" value="DHDPR_bac"/>
</dbReference>
<evidence type="ECO:0000256" key="10">
    <source>
        <dbReference type="ARBA" id="ARBA00049080"/>
    </source>
</evidence>
<evidence type="ECO:0000313" key="16">
    <source>
        <dbReference type="Proteomes" id="UP000257127"/>
    </source>
</evidence>
<dbReference type="PANTHER" id="PTHR20836">
    <property type="entry name" value="DIHYDRODIPICOLINATE REDUCTASE"/>
    <property type="match status" value="1"/>
</dbReference>
<protein>
    <recommendedName>
        <fullName evidence="9 12">4-hydroxy-tetrahydrodipicolinate reductase</fullName>
        <shortName evidence="12">HTPA reductase</shortName>
        <ecNumber evidence="9 12">1.17.1.8</ecNumber>
    </recommendedName>
</protein>
<name>A0A3E1EWR1_9FLAO</name>
<dbReference type="GO" id="GO:0019877">
    <property type="term" value="P:diaminopimelate biosynthetic process"/>
    <property type="evidence" value="ECO:0007669"/>
    <property type="project" value="UniProtKB-UniRule"/>
</dbReference>
<gene>
    <name evidence="12 15" type="primary">dapB</name>
    <name evidence="15" type="ORF">DXU93_10475</name>
</gene>
<dbReference type="Pfam" id="PF01113">
    <property type="entry name" value="DapB_N"/>
    <property type="match status" value="1"/>
</dbReference>
<feature type="active site" description="Proton donor/acceptor" evidence="12">
    <location>
        <position position="133"/>
    </location>
</feature>
<keyword evidence="2 12" id="KW-0028">Amino-acid biosynthesis</keyword>
<organism evidence="15 16">
    <name type="scientific">Brumimicrobium aurantiacum</name>
    <dbReference type="NCBI Taxonomy" id="1737063"/>
    <lineage>
        <taxon>Bacteria</taxon>
        <taxon>Pseudomonadati</taxon>
        <taxon>Bacteroidota</taxon>
        <taxon>Flavobacteriia</taxon>
        <taxon>Flavobacteriales</taxon>
        <taxon>Crocinitomicaceae</taxon>
        <taxon>Brumimicrobium</taxon>
    </lineage>
</organism>
<dbReference type="GO" id="GO:0008839">
    <property type="term" value="F:4-hydroxy-tetrahydrodipicolinate reductase"/>
    <property type="evidence" value="ECO:0007669"/>
    <property type="project" value="UniProtKB-UniRule"/>
</dbReference>
<dbReference type="GO" id="GO:0050661">
    <property type="term" value="F:NADP binding"/>
    <property type="evidence" value="ECO:0007669"/>
    <property type="project" value="UniProtKB-UniRule"/>
</dbReference>
<evidence type="ECO:0000256" key="8">
    <source>
        <dbReference type="ARBA" id="ARBA00037922"/>
    </source>
</evidence>
<evidence type="ECO:0000256" key="5">
    <source>
        <dbReference type="ARBA" id="ARBA00023002"/>
    </source>
</evidence>
<comment type="caution">
    <text evidence="12">Was originally thought to be a dihydrodipicolinate reductase (DHDPR), catalyzing the conversion of dihydrodipicolinate to tetrahydrodipicolinate. However, it was shown in E.coli that the substrate of the enzymatic reaction is not dihydrodipicolinate (DHDP) but in fact (2S,4S)-4-hydroxy-2,3,4,5-tetrahydrodipicolinic acid (HTPA), the product released by the DapA-catalyzed reaction.</text>
</comment>
<comment type="pathway">
    <text evidence="8 12">Amino-acid biosynthesis; L-lysine biosynthesis via DAP pathway; (S)-tetrahydrodipicolinate from L-aspartate: step 4/4.</text>
</comment>
<dbReference type="HAMAP" id="MF_00102">
    <property type="entry name" value="DapB"/>
    <property type="match status" value="1"/>
</dbReference>
<comment type="function">
    <text evidence="12">Catalyzes the conversion of 4-hydroxy-tetrahydrodipicolinate (HTPA) to tetrahydrodipicolinate.</text>
</comment>
<keyword evidence="7 12" id="KW-0457">Lysine biosynthesis</keyword>
<dbReference type="GO" id="GO:0051287">
    <property type="term" value="F:NAD binding"/>
    <property type="evidence" value="ECO:0007669"/>
    <property type="project" value="UniProtKB-UniRule"/>
</dbReference>
<keyword evidence="6 12" id="KW-0520">NAD</keyword>
<dbReference type="Proteomes" id="UP000257127">
    <property type="component" value="Unassembled WGS sequence"/>
</dbReference>
<feature type="binding site" evidence="12">
    <location>
        <begin position="73"/>
        <end position="75"/>
    </location>
    <ligand>
        <name>NAD(+)</name>
        <dbReference type="ChEBI" id="CHEBI:57540"/>
    </ligand>
</feature>
<dbReference type="PIRSF" id="PIRSF000161">
    <property type="entry name" value="DHPR"/>
    <property type="match status" value="1"/>
</dbReference>
<dbReference type="UniPathway" id="UPA00034">
    <property type="reaction ID" value="UER00018"/>
</dbReference>
<dbReference type="RefSeq" id="WP_116881243.1">
    <property type="nucleotide sequence ID" value="NZ_QURB01000006.1"/>
</dbReference>
<evidence type="ECO:0000256" key="11">
    <source>
        <dbReference type="ARBA" id="ARBA00049396"/>
    </source>
</evidence>
<dbReference type="NCBIfam" id="TIGR00036">
    <property type="entry name" value="dapB"/>
    <property type="match status" value="1"/>
</dbReference>
<feature type="domain" description="Dihydrodipicolinate reductase C-terminal" evidence="14">
    <location>
        <begin position="104"/>
        <end position="238"/>
    </location>
</feature>
<reference evidence="15 16" key="1">
    <citation type="submission" date="2018-08" db="EMBL/GenBank/DDBJ databases">
        <title>The draft genome squence of Brumimicrobium sp. N62.</title>
        <authorList>
            <person name="Du Z.-J."/>
            <person name="Luo H.-R."/>
        </authorList>
    </citation>
    <scope>NUCLEOTIDE SEQUENCE [LARGE SCALE GENOMIC DNA]</scope>
    <source>
        <strain evidence="15 16">N62</strain>
    </source>
</reference>
<proteinExistence type="inferred from homology"/>
<feature type="binding site" evidence="12">
    <location>
        <begin position="98"/>
        <end position="101"/>
    </location>
    <ligand>
        <name>NAD(+)</name>
        <dbReference type="ChEBI" id="CHEBI:57540"/>
    </ligand>
</feature>
<dbReference type="Gene3D" id="3.30.360.10">
    <property type="entry name" value="Dihydrodipicolinate Reductase, domain 2"/>
    <property type="match status" value="1"/>
</dbReference>
<comment type="subunit">
    <text evidence="12">Homotetramer.</text>
</comment>
<feature type="domain" description="Dihydrodipicolinate reductase N-terminal" evidence="13">
    <location>
        <begin position="1"/>
        <end position="101"/>
    </location>
</feature>
<feature type="active site" description="Proton donor" evidence="12">
    <location>
        <position position="137"/>
    </location>
</feature>
<evidence type="ECO:0000256" key="4">
    <source>
        <dbReference type="ARBA" id="ARBA00022915"/>
    </source>
</evidence>
<evidence type="ECO:0000256" key="2">
    <source>
        <dbReference type="ARBA" id="ARBA00022605"/>
    </source>
</evidence>
<dbReference type="GO" id="GO:0016726">
    <property type="term" value="F:oxidoreductase activity, acting on CH or CH2 groups, NAD or NADP as acceptor"/>
    <property type="evidence" value="ECO:0007669"/>
    <property type="project" value="UniProtKB-UniRule"/>
</dbReference>